<evidence type="ECO:0000313" key="4">
    <source>
        <dbReference type="EMBL" id="CAD69016.1"/>
    </source>
</evidence>
<sequence length="253" mass="29115">MSRYGEFAYVYDQLMADVPYDDWAEFFNQQVAKAKKKPDSILDLACGTGELSVRFAQEGFSVVGVDLSDDMLMVAQEKAAEAGFNAISFSAKHGRNLSYLKSSDCVVIFCDSLNYLQSDKEVQETIQRVYKHLKPGGLFIFDVHSVHKMKDVFGNQSFSYVDEDVSYIWNCTYDDKETRVEHDITFFAYDEEMDAYHRFDEVHAQRTWSIDDYQSWLSEAGFINIEVSADFKMSEPTSNSERIFFSAQKKEAE</sequence>
<organism evidence="4">
    <name type="scientific">Priestia megaterium</name>
    <name type="common">Bacillus megaterium</name>
    <dbReference type="NCBI Taxonomy" id="1404"/>
    <lineage>
        <taxon>Bacteria</taxon>
        <taxon>Bacillati</taxon>
        <taxon>Bacillota</taxon>
        <taxon>Bacilli</taxon>
        <taxon>Bacillales</taxon>
        <taxon>Bacillaceae</taxon>
        <taxon>Priestia</taxon>
    </lineage>
</organism>
<dbReference type="GO" id="GO:0032259">
    <property type="term" value="P:methylation"/>
    <property type="evidence" value="ECO:0007669"/>
    <property type="project" value="UniProtKB-KW"/>
</dbReference>
<dbReference type="Gene3D" id="3.40.50.150">
    <property type="entry name" value="Vaccinia Virus protein VP39"/>
    <property type="match status" value="1"/>
</dbReference>
<dbReference type="Pfam" id="PF13649">
    <property type="entry name" value="Methyltransf_25"/>
    <property type="match status" value="1"/>
</dbReference>
<feature type="domain" description="Methyltransferase" evidence="3">
    <location>
        <begin position="41"/>
        <end position="137"/>
    </location>
</feature>
<dbReference type="PANTHER" id="PTHR43861:SF1">
    <property type="entry name" value="TRANS-ACONITATE 2-METHYLTRANSFERASE"/>
    <property type="match status" value="1"/>
</dbReference>
<evidence type="ECO:0000259" key="3">
    <source>
        <dbReference type="Pfam" id="PF13649"/>
    </source>
</evidence>
<name>Q70T37_PRIMG</name>
<dbReference type="AlphaFoldDB" id="Q70T37"/>
<gene>
    <name evidence="4" type="primary">yqeM</name>
</gene>
<protein>
    <submittedName>
        <fullName evidence="4">YqeM protein</fullName>
    </submittedName>
</protein>
<dbReference type="InterPro" id="IPR029063">
    <property type="entry name" value="SAM-dependent_MTases_sf"/>
</dbReference>
<dbReference type="GO" id="GO:0008168">
    <property type="term" value="F:methyltransferase activity"/>
    <property type="evidence" value="ECO:0007669"/>
    <property type="project" value="UniProtKB-KW"/>
</dbReference>
<evidence type="ECO:0000256" key="2">
    <source>
        <dbReference type="ARBA" id="ARBA00022679"/>
    </source>
</evidence>
<dbReference type="CDD" id="cd02440">
    <property type="entry name" value="AdoMet_MTases"/>
    <property type="match status" value="1"/>
</dbReference>
<dbReference type="PANTHER" id="PTHR43861">
    <property type="entry name" value="TRANS-ACONITATE 2-METHYLTRANSFERASE-RELATED"/>
    <property type="match status" value="1"/>
</dbReference>
<accession>Q70T37</accession>
<keyword evidence="2" id="KW-0808">Transferase</keyword>
<dbReference type="InterPro" id="IPR041698">
    <property type="entry name" value="Methyltransf_25"/>
</dbReference>
<dbReference type="SUPFAM" id="SSF53335">
    <property type="entry name" value="S-adenosyl-L-methionine-dependent methyltransferases"/>
    <property type="match status" value="1"/>
</dbReference>
<reference evidence="4" key="1">
    <citation type="journal article" date="2004" name="J. Basic Microbiol.">
        <title>The Bacillus megaterium comE locus encodes a functional DNA uptake protein.</title>
        <authorList>
            <person name="Lammers M."/>
            <person name="Nahrstedt H."/>
            <person name="Meinhardt F."/>
        </authorList>
    </citation>
    <scope>NUCLEOTIDE SEQUENCE</scope>
    <source>
        <strain evidence="4">DSM319</strain>
    </source>
</reference>
<dbReference type="EMBL" id="AJ548835">
    <property type="protein sequence ID" value="CAD69016.1"/>
    <property type="molecule type" value="Genomic_DNA"/>
</dbReference>
<evidence type="ECO:0000256" key="1">
    <source>
        <dbReference type="ARBA" id="ARBA00022603"/>
    </source>
</evidence>
<dbReference type="Gene3D" id="2.20.25.110">
    <property type="entry name" value="S-adenosyl-L-methionine-dependent methyltransferases"/>
    <property type="match status" value="1"/>
</dbReference>
<proteinExistence type="predicted"/>
<keyword evidence="1" id="KW-0489">Methyltransferase</keyword>